<reference evidence="2 3" key="1">
    <citation type="journal article" date="2016" name="Nat. Commun.">
        <title>Thousands of microbial genomes shed light on interconnected biogeochemical processes in an aquifer system.</title>
        <authorList>
            <person name="Anantharaman K."/>
            <person name="Brown C.T."/>
            <person name="Hug L.A."/>
            <person name="Sharon I."/>
            <person name="Castelle C.J."/>
            <person name="Probst A.J."/>
            <person name="Thomas B.C."/>
            <person name="Singh A."/>
            <person name="Wilkins M.J."/>
            <person name="Karaoz U."/>
            <person name="Brodie E.L."/>
            <person name="Williams K.H."/>
            <person name="Hubbard S.S."/>
            <person name="Banfield J.F."/>
        </authorList>
    </citation>
    <scope>NUCLEOTIDE SEQUENCE [LARGE SCALE GENOMIC DNA]</scope>
</reference>
<sequence length="147" mass="17312">MSKFKPFHEFQKPLIGFTPKSFLDYIETVIPIDHLCRSVKEVIFSLDTEPIETKYSFLRQHTYHPKLVLSLLFYGYAKGVRSNRKLAERYISGHMYVYLMQCYTPDHRTISDICKNNLKEIEKYFVDIVKIFSKLGYSHVGKICTVS</sequence>
<organism evidence="2 3">
    <name type="scientific">Candidatus Schekmanbacteria bacterium RIFCSPLOWO2_12_FULL_38_15</name>
    <dbReference type="NCBI Taxonomy" id="1817883"/>
    <lineage>
        <taxon>Bacteria</taxon>
        <taxon>Candidatus Schekmaniibacteriota</taxon>
    </lineage>
</organism>
<accession>A0A1F7SCN0</accession>
<evidence type="ECO:0000313" key="3">
    <source>
        <dbReference type="Proteomes" id="UP000178082"/>
    </source>
</evidence>
<dbReference type="AlphaFoldDB" id="A0A1F7SCN0"/>
<protein>
    <recommendedName>
        <fullName evidence="1">Transposase InsH N-terminal domain-containing protein</fullName>
    </recommendedName>
</protein>
<dbReference type="STRING" id="1817883.A3G31_03460"/>
<dbReference type="EMBL" id="MGDI01000040">
    <property type="protein sequence ID" value="OGL51525.1"/>
    <property type="molecule type" value="Genomic_DNA"/>
</dbReference>
<evidence type="ECO:0000313" key="2">
    <source>
        <dbReference type="EMBL" id="OGL51525.1"/>
    </source>
</evidence>
<dbReference type="InterPro" id="IPR008490">
    <property type="entry name" value="Transposase_InsH_N"/>
</dbReference>
<feature type="domain" description="Transposase InsH N-terminal" evidence="1">
    <location>
        <begin position="26"/>
        <end position="114"/>
    </location>
</feature>
<dbReference type="Pfam" id="PF05598">
    <property type="entry name" value="DUF772"/>
    <property type="match status" value="1"/>
</dbReference>
<dbReference type="Proteomes" id="UP000178082">
    <property type="component" value="Unassembled WGS sequence"/>
</dbReference>
<dbReference type="PANTHER" id="PTHR33408">
    <property type="entry name" value="TRANSPOSASE"/>
    <property type="match status" value="1"/>
</dbReference>
<evidence type="ECO:0000259" key="1">
    <source>
        <dbReference type="Pfam" id="PF05598"/>
    </source>
</evidence>
<gene>
    <name evidence="2" type="ORF">A3G31_03460</name>
</gene>
<name>A0A1F7SCN0_9BACT</name>
<dbReference type="PANTHER" id="PTHR33408:SF2">
    <property type="entry name" value="TRANSPOSASE DDE DOMAIN-CONTAINING PROTEIN"/>
    <property type="match status" value="1"/>
</dbReference>
<proteinExistence type="predicted"/>
<comment type="caution">
    <text evidence="2">The sequence shown here is derived from an EMBL/GenBank/DDBJ whole genome shotgun (WGS) entry which is preliminary data.</text>
</comment>